<feature type="signal peptide" evidence="2">
    <location>
        <begin position="1"/>
        <end position="23"/>
    </location>
</feature>
<feature type="compositionally biased region" description="Low complexity" evidence="1">
    <location>
        <begin position="55"/>
        <end position="81"/>
    </location>
</feature>
<keyword evidence="2" id="KW-0732">Signal</keyword>
<dbReference type="AlphaFoldDB" id="A0A2N9VS45"/>
<evidence type="ECO:0000313" key="4">
    <source>
        <dbReference type="Proteomes" id="UP000232163"/>
    </source>
</evidence>
<evidence type="ECO:0000256" key="1">
    <source>
        <dbReference type="SAM" id="MobiDB-lite"/>
    </source>
</evidence>
<dbReference type="EMBL" id="MZMT01000053">
    <property type="protein sequence ID" value="PIO42313.1"/>
    <property type="molecule type" value="Genomic_DNA"/>
</dbReference>
<dbReference type="KEGG" id="pht:BLM14_14685"/>
<accession>A0A2N9VS45</accession>
<dbReference type="RefSeq" id="WP_100000114.1">
    <property type="nucleotide sequence ID" value="NZ_CP017940.1"/>
</dbReference>
<dbReference type="PROSITE" id="PS51257">
    <property type="entry name" value="PROKAR_LIPOPROTEIN"/>
    <property type="match status" value="1"/>
</dbReference>
<evidence type="ECO:0008006" key="5">
    <source>
        <dbReference type="Google" id="ProtNLM"/>
    </source>
</evidence>
<sequence length="123" mass="12063">MKSIALIITAIAATAFASGTAIAACPDTTGSVKSETKQGIAKDGTHAPMENAANSETQTGAASTGTTTTSAEAAKKSGTTTPLAEQGGTVDKNLATSGQDVMAQQKGEKTAAATGEAAKDCIE</sequence>
<dbReference type="Proteomes" id="UP000232163">
    <property type="component" value="Unassembled WGS sequence"/>
</dbReference>
<evidence type="ECO:0000256" key="2">
    <source>
        <dbReference type="SAM" id="SignalP"/>
    </source>
</evidence>
<organism evidence="3 4">
    <name type="scientific">Phyllobacterium zundukense</name>
    <dbReference type="NCBI Taxonomy" id="1867719"/>
    <lineage>
        <taxon>Bacteria</taxon>
        <taxon>Pseudomonadati</taxon>
        <taxon>Pseudomonadota</taxon>
        <taxon>Alphaproteobacteria</taxon>
        <taxon>Hyphomicrobiales</taxon>
        <taxon>Phyllobacteriaceae</taxon>
        <taxon>Phyllobacterium</taxon>
    </lineage>
</organism>
<comment type="caution">
    <text evidence="3">The sequence shown here is derived from an EMBL/GenBank/DDBJ whole genome shotgun (WGS) entry which is preliminary data.</text>
</comment>
<proteinExistence type="predicted"/>
<gene>
    <name evidence="3" type="ORF">B5P45_25140</name>
</gene>
<reference evidence="3 4" key="1">
    <citation type="journal article" date="2017" name="Int J Environ Stud">
        <title>Does the Miocene-Pliocene relict legume Oxytropis triphylla form nitrogen-fixing nodules with a combination of bacterial strains?</title>
        <authorList>
            <person name="Safronova V."/>
            <person name="Belimov A."/>
            <person name="Sazanova A."/>
            <person name="Kuznetsova I."/>
            <person name="Popova J."/>
            <person name="Andronov E."/>
            <person name="Verkhozina A."/>
            <person name="Tikhonovich I."/>
        </authorList>
    </citation>
    <scope>NUCLEOTIDE SEQUENCE [LARGE SCALE GENOMIC DNA]</scope>
    <source>
        <strain evidence="3 4">Tri-38</strain>
    </source>
</reference>
<feature type="chain" id="PRO_5014932263" description="Exopolysaccharide production protein YjbE" evidence="2">
    <location>
        <begin position="24"/>
        <end position="123"/>
    </location>
</feature>
<dbReference type="OrthoDB" id="8402860at2"/>
<evidence type="ECO:0000313" key="3">
    <source>
        <dbReference type="EMBL" id="PIO42313.1"/>
    </source>
</evidence>
<keyword evidence="4" id="KW-1185">Reference proteome</keyword>
<name>A0A2N9VS45_9HYPH</name>
<feature type="region of interest" description="Disordered" evidence="1">
    <location>
        <begin position="26"/>
        <end position="123"/>
    </location>
</feature>
<protein>
    <recommendedName>
        <fullName evidence="5">Exopolysaccharide production protein YjbE</fullName>
    </recommendedName>
</protein>